<organism evidence="2 3">
    <name type="scientific">Hesseltinella vesiculosa</name>
    <dbReference type="NCBI Taxonomy" id="101127"/>
    <lineage>
        <taxon>Eukaryota</taxon>
        <taxon>Fungi</taxon>
        <taxon>Fungi incertae sedis</taxon>
        <taxon>Mucoromycota</taxon>
        <taxon>Mucoromycotina</taxon>
        <taxon>Mucoromycetes</taxon>
        <taxon>Mucorales</taxon>
        <taxon>Cunninghamellaceae</taxon>
        <taxon>Hesseltinella</taxon>
    </lineage>
</organism>
<comment type="caution">
    <text evidence="2">The sequence shown here is derived from an EMBL/GenBank/DDBJ whole genome shotgun (WGS) entry which is preliminary data.</text>
</comment>
<accession>A0A1X2GNH1</accession>
<dbReference type="AlphaFoldDB" id="A0A1X2GNH1"/>
<evidence type="ECO:0000313" key="3">
    <source>
        <dbReference type="Proteomes" id="UP000242146"/>
    </source>
</evidence>
<sequence>MDTVLPPNPVVPDGSVVVPSAWLDVPYPVPVVVIPAVGSTVPDTEPNVIPAVGSIAPPPVPDETDIAPLVGSAALDAEPEAVSLDEEISFPDAEPEAVSLDEELSFPDAEPEAVSMDEELSFPDAEPVAVSLDEELSFPDAEPEAVSFDEELPFSEAEPDAVSFVELSVPEDESEISPAVDPVEPASNFTEVSFSASVSSVPDVPMVDPADPVAGSDAPVVPIVSLVVPLGAWKDEFGGPGGAGGWYDAPLGGGYAEIVAGRPSLPTDKRWPTTPSMSDPTTGTSLLRMDPCEASPIGLANNPGATRAIESAIQ</sequence>
<proteinExistence type="predicted"/>
<keyword evidence="3" id="KW-1185">Reference proteome</keyword>
<reference evidence="2 3" key="1">
    <citation type="submission" date="2016-07" db="EMBL/GenBank/DDBJ databases">
        <title>Pervasive Adenine N6-methylation of Active Genes in Fungi.</title>
        <authorList>
            <consortium name="DOE Joint Genome Institute"/>
            <person name="Mondo S.J."/>
            <person name="Dannebaum R.O."/>
            <person name="Kuo R.C."/>
            <person name="Labutti K."/>
            <person name="Haridas S."/>
            <person name="Kuo A."/>
            <person name="Salamov A."/>
            <person name="Ahrendt S.R."/>
            <person name="Lipzen A."/>
            <person name="Sullivan W."/>
            <person name="Andreopoulos W.B."/>
            <person name="Clum A."/>
            <person name="Lindquist E."/>
            <person name="Daum C."/>
            <person name="Ramamoorthy G.K."/>
            <person name="Gryganskyi A."/>
            <person name="Culley D."/>
            <person name="Magnuson J.K."/>
            <person name="James T.Y."/>
            <person name="O'Malley M.A."/>
            <person name="Stajich J.E."/>
            <person name="Spatafora J.W."/>
            <person name="Visel A."/>
            <person name="Grigoriev I.V."/>
        </authorList>
    </citation>
    <scope>NUCLEOTIDE SEQUENCE [LARGE SCALE GENOMIC DNA]</scope>
    <source>
        <strain evidence="2 3">NRRL 3301</strain>
    </source>
</reference>
<evidence type="ECO:0000256" key="1">
    <source>
        <dbReference type="SAM" id="MobiDB-lite"/>
    </source>
</evidence>
<feature type="region of interest" description="Disordered" evidence="1">
    <location>
        <begin position="266"/>
        <end position="285"/>
    </location>
</feature>
<dbReference type="EMBL" id="MCGT01000007">
    <property type="protein sequence ID" value="ORX57978.1"/>
    <property type="molecule type" value="Genomic_DNA"/>
</dbReference>
<evidence type="ECO:0000313" key="2">
    <source>
        <dbReference type="EMBL" id="ORX57978.1"/>
    </source>
</evidence>
<protein>
    <submittedName>
        <fullName evidence="2">Uncharacterized protein</fullName>
    </submittedName>
</protein>
<dbReference type="Proteomes" id="UP000242146">
    <property type="component" value="Unassembled WGS sequence"/>
</dbReference>
<gene>
    <name evidence="2" type="ORF">DM01DRAFT_1343908</name>
</gene>
<name>A0A1X2GNH1_9FUNG</name>
<feature type="compositionally biased region" description="Polar residues" evidence="1">
    <location>
        <begin position="273"/>
        <end position="285"/>
    </location>
</feature>
<dbReference type="STRING" id="101127.A0A1X2GNH1"/>